<evidence type="ECO:0000259" key="3">
    <source>
        <dbReference type="Pfam" id="PF15420"/>
    </source>
</evidence>
<comment type="caution">
    <text evidence="4">The sequence shown here is derived from an EMBL/GenBank/DDBJ whole genome shotgun (WGS) entry which is preliminary data.</text>
</comment>
<dbReference type="InterPro" id="IPR027788">
    <property type="entry name" value="Alpha/beta-hydrolase_N_dom"/>
</dbReference>
<keyword evidence="1" id="KW-0472">Membrane</keyword>
<reference evidence="4" key="1">
    <citation type="submission" date="2021-01" db="EMBL/GenBank/DDBJ databases">
        <title>Whole genome shotgun sequence of Actinoplanes tereljensis NBRC 105297.</title>
        <authorList>
            <person name="Komaki H."/>
            <person name="Tamura T."/>
        </authorList>
    </citation>
    <scope>NUCLEOTIDE SEQUENCE</scope>
    <source>
        <strain evidence="4">NBRC 105297</strain>
    </source>
</reference>
<evidence type="ECO:0000313" key="5">
    <source>
        <dbReference type="Proteomes" id="UP000623608"/>
    </source>
</evidence>
<feature type="transmembrane region" description="Helical" evidence="1">
    <location>
        <begin position="110"/>
        <end position="128"/>
    </location>
</feature>
<feature type="transmembrane region" description="Helical" evidence="1">
    <location>
        <begin position="69"/>
        <end position="90"/>
    </location>
</feature>
<dbReference type="AlphaFoldDB" id="A0A919NHW4"/>
<dbReference type="Pfam" id="PF15420">
    <property type="entry name" value="Abhydrolase_9_N"/>
    <property type="match status" value="1"/>
</dbReference>
<keyword evidence="1" id="KW-0812">Transmembrane</keyword>
<evidence type="ECO:0000256" key="1">
    <source>
        <dbReference type="SAM" id="Phobius"/>
    </source>
</evidence>
<feature type="domain" description="Alpha/beta-hydrolase N-terminal" evidence="3">
    <location>
        <begin position="22"/>
        <end position="227"/>
    </location>
</feature>
<dbReference type="InterPro" id="IPR027787">
    <property type="entry name" value="Alpha/beta-hydrolase_catalytic"/>
</dbReference>
<accession>A0A919NHW4</accession>
<sequence length="534" mass="58755">MVRCKLSVTGFGLSAVFYCLSFTPSLLPRPWFLQGVVAGLTGAIGYAVGTALGALVRMRWWPSRRVERIAWHLLFALLPVLIVAFLWLGTRWQRALRVRLGMEPQQEYDALRTVGISLLTFGALLLLARLLRLAAHGIARLLGQYVPESAAYCAGFLVVTMLTYGAFDNLLVQNLYATADRSAAITDSGTGRGVVRPGIVLRSGGPGSLVDWDSLGRQGRNFVAKAPSTEQLSAFSGRPATEPIRLYAGLAAADDEKSRAAIVVREMDRTGAFDRAVVAVFTPTGTGWVDNNVTSSLEYMYDGDTALVSMQYSYLPSWISFWVDRDKVTDASAALITAVHDRWAAMPPTSRPKLLIFGESLGTYGTEKTFGSAEKMVEGADGILLEGPTFANPIHQQLTRDREPGSTVWDPRYDALPIEFASRASELRELTGPRPKVVYMQNSSDPVVWWNPNLLWHQPGWLRGERGPDVTPDMHWYPVVTFWQTMVDLIFANKVPLGHGHVYKSGTVDGWAAVAPPPGWTVADTIRLRALIDQ</sequence>
<keyword evidence="5" id="KW-1185">Reference proteome</keyword>
<organism evidence="4 5">
    <name type="scientific">Paractinoplanes tereljensis</name>
    <dbReference type="NCBI Taxonomy" id="571912"/>
    <lineage>
        <taxon>Bacteria</taxon>
        <taxon>Bacillati</taxon>
        <taxon>Actinomycetota</taxon>
        <taxon>Actinomycetes</taxon>
        <taxon>Micromonosporales</taxon>
        <taxon>Micromonosporaceae</taxon>
        <taxon>Paractinoplanes</taxon>
    </lineage>
</organism>
<dbReference type="EMBL" id="BOMY01000006">
    <property type="protein sequence ID" value="GIF18242.1"/>
    <property type="molecule type" value="Genomic_DNA"/>
</dbReference>
<protein>
    <submittedName>
        <fullName evidence="4">Membrane protein</fullName>
    </submittedName>
</protein>
<dbReference type="Pfam" id="PF10081">
    <property type="entry name" value="Abhydrolase_9"/>
    <property type="match status" value="1"/>
</dbReference>
<name>A0A919NHW4_9ACTN</name>
<proteinExistence type="predicted"/>
<gene>
    <name evidence="4" type="ORF">Ate02nite_09720</name>
</gene>
<keyword evidence="1" id="KW-1133">Transmembrane helix</keyword>
<dbReference type="Proteomes" id="UP000623608">
    <property type="component" value="Unassembled WGS sequence"/>
</dbReference>
<feature type="domain" description="Alpha/beta-hydrolase catalytic" evidence="2">
    <location>
        <begin position="244"/>
        <end position="528"/>
    </location>
</feature>
<feature type="transmembrane region" description="Helical" evidence="1">
    <location>
        <begin position="149"/>
        <end position="167"/>
    </location>
</feature>
<evidence type="ECO:0000259" key="2">
    <source>
        <dbReference type="Pfam" id="PF10081"/>
    </source>
</evidence>
<feature type="transmembrane region" description="Helical" evidence="1">
    <location>
        <begin position="31"/>
        <end position="57"/>
    </location>
</feature>
<evidence type="ECO:0000313" key="4">
    <source>
        <dbReference type="EMBL" id="GIF18242.1"/>
    </source>
</evidence>